<dbReference type="Pfam" id="PF12796">
    <property type="entry name" value="Ank_2"/>
    <property type="match status" value="1"/>
</dbReference>
<evidence type="ECO:0000313" key="3">
    <source>
        <dbReference type="EMBL" id="BAE65924.1"/>
    </source>
</evidence>
<dbReference type="KEGG" id="aor:AO090010000002"/>
<dbReference type="RefSeq" id="XP_023093996.1">
    <property type="nucleotide sequence ID" value="XM_023233855.1"/>
</dbReference>
<proteinExistence type="predicted"/>
<evidence type="ECO:0000313" key="4">
    <source>
        <dbReference type="Proteomes" id="UP000006564"/>
    </source>
</evidence>
<reference evidence="3 4" key="1">
    <citation type="journal article" date="2005" name="Nature">
        <title>Genome sequencing and analysis of Aspergillus oryzae.</title>
        <authorList>
            <person name="Machida M."/>
            <person name="Asai K."/>
            <person name="Sano M."/>
            <person name="Tanaka T."/>
            <person name="Kumagai T."/>
            <person name="Terai G."/>
            <person name="Kusumoto K."/>
            <person name="Arima T."/>
            <person name="Akita O."/>
            <person name="Kashiwagi Y."/>
            <person name="Abe K."/>
            <person name="Gomi K."/>
            <person name="Horiuchi H."/>
            <person name="Kitamoto K."/>
            <person name="Kobayashi T."/>
            <person name="Takeuchi M."/>
            <person name="Denning D.W."/>
            <person name="Galagan J.E."/>
            <person name="Nierman W.C."/>
            <person name="Yu J."/>
            <person name="Archer D.B."/>
            <person name="Bennett J.W."/>
            <person name="Bhatnagar D."/>
            <person name="Cleveland T.E."/>
            <person name="Fedorova N.D."/>
            <person name="Gotoh O."/>
            <person name="Horikawa H."/>
            <person name="Hosoyama A."/>
            <person name="Ichinomiya M."/>
            <person name="Igarashi R."/>
            <person name="Iwashita K."/>
            <person name="Juvvadi P.R."/>
            <person name="Kato M."/>
            <person name="Kato Y."/>
            <person name="Kin T."/>
            <person name="Kokubun A."/>
            <person name="Maeda H."/>
            <person name="Maeyama N."/>
            <person name="Maruyama J."/>
            <person name="Nagasaki H."/>
            <person name="Nakajima T."/>
            <person name="Oda K."/>
            <person name="Okada K."/>
            <person name="Paulsen I."/>
            <person name="Sakamoto K."/>
            <person name="Sawano T."/>
            <person name="Takahashi M."/>
            <person name="Takase K."/>
            <person name="Terabayashi Y."/>
            <person name="Wortman J."/>
            <person name="Yamada O."/>
            <person name="Yamagata Y."/>
            <person name="Anazawa H."/>
            <person name="Hata Y."/>
            <person name="Koide Y."/>
            <person name="Komori T."/>
            <person name="Koyama Y."/>
            <person name="Minetoki T."/>
            <person name="Suharnan S."/>
            <person name="Tanaka A."/>
            <person name="Isono K."/>
            <person name="Kuhara S."/>
            <person name="Ogasawara N."/>
            <person name="Kikuchi H."/>
        </authorList>
    </citation>
    <scope>NUCLEOTIDE SEQUENCE [LARGE SCALE GENOMIC DNA]</scope>
    <source>
        <strain evidence="4">ATCC 42149 / RIB 40</strain>
    </source>
</reference>
<dbReference type="InterPro" id="IPR002110">
    <property type="entry name" value="Ankyrin_rpt"/>
</dbReference>
<dbReference type="InterPro" id="IPR000719">
    <property type="entry name" value="Prot_kinase_dom"/>
</dbReference>
<feature type="repeat" description="ANK" evidence="1">
    <location>
        <begin position="700"/>
        <end position="732"/>
    </location>
</feature>
<dbReference type="EMBL" id="AP007175">
    <property type="protein sequence ID" value="BAE65924.1"/>
    <property type="molecule type" value="Genomic_DNA"/>
</dbReference>
<gene>
    <name evidence="3" type="ORF">AO090010000002</name>
</gene>
<dbReference type="InterPro" id="IPR008271">
    <property type="entry name" value="Ser/Thr_kinase_AS"/>
</dbReference>
<dbReference type="OMA" id="DSYCETS"/>
<dbReference type="Proteomes" id="UP000006564">
    <property type="component" value="Chromosome 8"/>
</dbReference>
<dbReference type="PANTHER" id="PTHR24359:SF1">
    <property type="entry name" value="INHIBITOR OF NUCLEAR FACTOR KAPPA-B KINASE EPSILON SUBUNIT HOMOLOG 1-RELATED"/>
    <property type="match status" value="1"/>
</dbReference>
<feature type="domain" description="Protein kinase" evidence="2">
    <location>
        <begin position="38"/>
        <end position="380"/>
    </location>
</feature>
<dbReference type="SMART" id="SM00248">
    <property type="entry name" value="ANK"/>
    <property type="match status" value="5"/>
</dbReference>
<evidence type="ECO:0000259" key="2">
    <source>
        <dbReference type="PROSITE" id="PS50011"/>
    </source>
</evidence>
<keyword evidence="4" id="KW-1185">Reference proteome</keyword>
<dbReference type="InterPro" id="IPR036770">
    <property type="entry name" value="Ankyrin_rpt-contain_sf"/>
</dbReference>
<dbReference type="GO" id="GO:0005524">
    <property type="term" value="F:ATP binding"/>
    <property type="evidence" value="ECO:0007669"/>
    <property type="project" value="InterPro"/>
</dbReference>
<dbReference type="InterPro" id="IPR011009">
    <property type="entry name" value="Kinase-like_dom_sf"/>
</dbReference>
<dbReference type="PANTHER" id="PTHR24359">
    <property type="entry name" value="SERINE/THREONINE-PROTEIN KINASE SBK1"/>
    <property type="match status" value="1"/>
</dbReference>
<keyword evidence="1" id="KW-0040">ANK repeat</keyword>
<dbReference type="SUPFAM" id="SSF48403">
    <property type="entry name" value="Ankyrin repeat"/>
    <property type="match status" value="1"/>
</dbReference>
<dbReference type="GeneID" id="5999191"/>
<dbReference type="PROSITE" id="PS50297">
    <property type="entry name" value="ANK_REP_REGION"/>
    <property type="match status" value="1"/>
</dbReference>
<dbReference type="Gene3D" id="1.25.40.20">
    <property type="entry name" value="Ankyrin repeat-containing domain"/>
    <property type="match status" value="3"/>
</dbReference>
<sequence>MSSYDRLALLTASIAGIPDEAGAEEELLTNICIKKTSFPQEEPLGVGGNFNAIAVPPNRLRQCVDSRSLNSDPLFHLRRNKYIIRSPKADLDMRSMATELSIMKNDSIRKHAHIIKLLGLAWEVTNSPNEQITPVFVLEYAELGDLKSFLRRDPGTLAEQLALAIGIAEGLRALHDAGVVHGDVKPANILLFPDRYGKPYGKLSDFGSSVLLSEVPHGSYHAITCRTKLWQSPWASQPCTAQQLVRSDIYSLGLVLAVLITRIRPDILEFLHDKGSGGRYLDELKTSDDLGTVLADFAVTAENRMPGGETEHTMHLKRMALGYALSTQAPFVECIPGALDILKMLRLLLHLGIAARLHEKSLNLSSLTKLEKDVIENPTMGPASDIDEIIQMKMKDAKSEMWEVTNKAVVKATNRHREPSSDFTIERPLSDKEELLVDKGEAEGSSRQSTDEAVINAGLFNRTGPVAHLRQSDEQVVRTYGHDTVISHVTSFKRLRNLPSRVFSAVLQELEAVASDNKSQNEFRRAKAAYEFAGFSVGRHQIGPPTRDQEIQKAMSLLLQAAQMGHSLAQASVGMVAEGLGLYLEDFSRETEIAWLQELIVHEEEEGQILAKNRLRKLDATKYEDAVRARRAAYRNTWSSLILCLLAENGADLMQVFGELTLGSSDHWMFCHHTIVNGNHEMLQQALPSLGQMLDEPMINGRTLLLEACYAGNVEAVMLLVAAGADVTASLEADGTTALHLLSMFPDDKVDKVAVKLKDAGADIEARRWLPQGRPGCADLQDAVSHATPLLSAVVAGNVAAVQALVRLGADPFDQMKTMSKQDRQLLIAHGGRLYSPVHYAARLHMIEVLQALLPDDRLYEELNSTIRYEEPSFWVLPIWCALDYSAIGLWQRLCLHGKEHVQHCIDTVEFLYRRGSRNSRTCQHRAGNYSRYSFDASCHLGQPFLMKRLWAVADGQLQPPIEDLAKIVQRAIDFEDGPTVHQLVPLLEASLRKVPEHEGFRFKASVQGHKPPEVVDYFITLDQKFNSTPGSRMSVELVRDQNESRVIGPDEYGPAAVPRSQGGIRVSFSIRPGSDGQEKWKFVSAKSVGVPKGEILPEPDASEKASLFESEVLGGYFDHARELSKSSECDLICRRTEKGKGESTLLGRLIRDSKVYQASEAQALFLLSLARHESDELFWNVLEGEDGSNLTALHAAVFYFEPSHVQQGRTAIPILNEVIGLWSKCVHLEQLTSDTDAGTSALHLAVESGNLEALQYIAREAEGPLNWNILNGKGETPLDIALVQSLSAKELLAEAGITQEHPKWHEKVDKHYADFEQIRSLLKENGAKYKSIGGFVIRESEDSWTMRILNRLDLSTTPAAIYERMYGESQHLHRSSDGEVVMVFKGAQADEIIKRRELSWANMDVGDHMFLPVASDFASIAE</sequence>
<dbReference type="Gene3D" id="1.10.510.10">
    <property type="entry name" value="Transferase(Phosphotransferase) domain 1"/>
    <property type="match status" value="1"/>
</dbReference>
<dbReference type="PROSITE" id="PS00108">
    <property type="entry name" value="PROTEIN_KINASE_ST"/>
    <property type="match status" value="1"/>
</dbReference>
<dbReference type="Pfam" id="PF00069">
    <property type="entry name" value="Pkinase"/>
    <property type="match status" value="1"/>
</dbReference>
<dbReference type="SMART" id="SM00220">
    <property type="entry name" value="S_TKc"/>
    <property type="match status" value="1"/>
</dbReference>
<dbReference type="SUPFAM" id="SSF56112">
    <property type="entry name" value="Protein kinase-like (PK-like)"/>
    <property type="match status" value="1"/>
</dbReference>
<organism evidence="3 4">
    <name type="scientific">Aspergillus oryzae (strain ATCC 42149 / RIB 40)</name>
    <name type="common">Yellow koji mold</name>
    <dbReference type="NCBI Taxonomy" id="510516"/>
    <lineage>
        <taxon>Eukaryota</taxon>
        <taxon>Fungi</taxon>
        <taxon>Dikarya</taxon>
        <taxon>Ascomycota</taxon>
        <taxon>Pezizomycotina</taxon>
        <taxon>Eurotiomycetes</taxon>
        <taxon>Eurotiomycetidae</taxon>
        <taxon>Eurotiales</taxon>
        <taxon>Aspergillaceae</taxon>
        <taxon>Aspergillus</taxon>
        <taxon>Aspergillus subgen. Circumdati</taxon>
    </lineage>
</organism>
<name>Q2TXU9_ASPOR</name>
<evidence type="ECO:0000256" key="1">
    <source>
        <dbReference type="PROSITE-ProRule" id="PRU00023"/>
    </source>
</evidence>
<dbReference type="CDD" id="cd00180">
    <property type="entry name" value="PKc"/>
    <property type="match status" value="1"/>
</dbReference>
<dbReference type="PROSITE" id="PS50011">
    <property type="entry name" value="PROTEIN_KINASE_DOM"/>
    <property type="match status" value="1"/>
</dbReference>
<dbReference type="VEuPathDB" id="FungiDB:AO090010000002"/>
<dbReference type="GO" id="GO:0004674">
    <property type="term" value="F:protein serine/threonine kinase activity"/>
    <property type="evidence" value="ECO:0007669"/>
    <property type="project" value="TreeGrafter"/>
</dbReference>
<protein>
    <submittedName>
        <fullName evidence="3">DNA, SC010</fullName>
    </submittedName>
</protein>
<dbReference type="HOGENOM" id="CLU_006477_0_0_1"/>
<dbReference type="EMBL" id="BA000056">
    <property type="protein sequence ID" value="BAE65924.1"/>
    <property type="molecule type" value="Genomic_DNA"/>
</dbReference>
<dbReference type="PROSITE" id="PS50088">
    <property type="entry name" value="ANK_REPEAT"/>
    <property type="match status" value="1"/>
</dbReference>
<accession>Q2TXU9</accession>